<evidence type="ECO:0000313" key="1">
    <source>
        <dbReference type="EMBL" id="KKS91796.1"/>
    </source>
</evidence>
<protein>
    <submittedName>
        <fullName evidence="1">Uncharacterized protein</fullName>
    </submittedName>
</protein>
<comment type="caution">
    <text evidence="1">The sequence shown here is derived from an EMBL/GenBank/DDBJ whole genome shotgun (WGS) entry which is preliminary data.</text>
</comment>
<name>A0A0G1F9K6_9BACT</name>
<dbReference type="Proteomes" id="UP000033980">
    <property type="component" value="Unassembled WGS sequence"/>
</dbReference>
<reference evidence="1 2" key="1">
    <citation type="journal article" date="2015" name="Nature">
        <title>rRNA introns, odd ribosomes, and small enigmatic genomes across a large radiation of phyla.</title>
        <authorList>
            <person name="Brown C.T."/>
            <person name="Hug L.A."/>
            <person name="Thomas B.C."/>
            <person name="Sharon I."/>
            <person name="Castelle C.J."/>
            <person name="Singh A."/>
            <person name="Wilkins M.J."/>
            <person name="Williams K.H."/>
            <person name="Banfield J.F."/>
        </authorList>
    </citation>
    <scope>NUCLEOTIDE SEQUENCE [LARGE SCALE GENOMIC DNA]</scope>
</reference>
<proteinExistence type="predicted"/>
<accession>A0A0G1F9K6</accession>
<dbReference type="AlphaFoldDB" id="A0A0G1F9K6"/>
<gene>
    <name evidence="1" type="ORF">UV68_C0059G0002</name>
</gene>
<dbReference type="EMBL" id="LCFK01000059">
    <property type="protein sequence ID" value="KKS91796.1"/>
    <property type="molecule type" value="Genomic_DNA"/>
</dbReference>
<evidence type="ECO:0000313" key="2">
    <source>
        <dbReference type="Proteomes" id="UP000033980"/>
    </source>
</evidence>
<organism evidence="1 2">
    <name type="scientific">Candidatus Collierbacteria bacterium GW2011_GWC2_43_12</name>
    <dbReference type="NCBI Taxonomy" id="1618390"/>
    <lineage>
        <taxon>Bacteria</taxon>
        <taxon>Candidatus Collieribacteriota</taxon>
    </lineage>
</organism>
<sequence length="127" mass="14020">MTVYTDSFELKRVNLGKGVRKLSELAGLQGEIDAFVLQARITRVPVEVVRVCVRDEDALPHSSNGKTHIQYVGTTPMIYVEPDANGNLVMRFEGPGAVEVFFNSVKVGAQGRNRQAQGKKKIYIVEA</sequence>